<evidence type="ECO:0000256" key="3">
    <source>
        <dbReference type="ARBA" id="ARBA00011738"/>
    </source>
</evidence>
<comment type="function">
    <text evidence="15">Catalyzes the hydrolysis of N-succinyl-L,L-diaminopimelic acid (SDAP), forming succinate and LL-2,6-diaminopimelate (DAP), an intermediate involved in the bacterial biosynthesis of lysine and meso-diaminopimelic acid, an essential component of bacterial cell walls.</text>
</comment>
<dbReference type="PANTHER" id="PTHR43808">
    <property type="entry name" value="ACETYLORNITHINE DEACETYLASE"/>
    <property type="match status" value="1"/>
</dbReference>
<evidence type="ECO:0000256" key="16">
    <source>
        <dbReference type="SAM" id="MobiDB-lite"/>
    </source>
</evidence>
<dbReference type="Proteomes" id="UP001500074">
    <property type="component" value="Unassembled WGS sequence"/>
</dbReference>
<evidence type="ECO:0000256" key="8">
    <source>
        <dbReference type="ARBA" id="ARBA00022801"/>
    </source>
</evidence>
<comment type="pathway">
    <text evidence="1 15">Amino-acid biosynthesis; L-lysine biosynthesis via DAP pathway; LL-2,6-diaminopimelate from (S)-tetrahydrodipicolinate (succinylase route): step 3/3.</text>
</comment>
<dbReference type="InterPro" id="IPR001261">
    <property type="entry name" value="ArgE/DapE_CS"/>
</dbReference>
<feature type="binding site" evidence="15">
    <location>
        <position position="133"/>
    </location>
    <ligand>
        <name>Zn(2+)</name>
        <dbReference type="ChEBI" id="CHEBI:29105"/>
        <label>1</label>
    </ligand>
</feature>
<organism evidence="18 19">
    <name type="scientific">Modicisalibacter zincidurans</name>
    <dbReference type="NCBI Taxonomy" id="1178777"/>
    <lineage>
        <taxon>Bacteria</taxon>
        <taxon>Pseudomonadati</taxon>
        <taxon>Pseudomonadota</taxon>
        <taxon>Gammaproteobacteria</taxon>
        <taxon>Oceanospirillales</taxon>
        <taxon>Halomonadaceae</taxon>
        <taxon>Modicisalibacter</taxon>
    </lineage>
</organism>
<evidence type="ECO:0000256" key="7">
    <source>
        <dbReference type="ARBA" id="ARBA00022723"/>
    </source>
</evidence>
<dbReference type="NCBIfam" id="NF009557">
    <property type="entry name" value="PRK13009.1"/>
    <property type="match status" value="1"/>
</dbReference>
<keyword evidence="7 15" id="KW-0479">Metal-binding</keyword>
<dbReference type="PANTHER" id="PTHR43808:SF31">
    <property type="entry name" value="N-ACETYL-L-CITRULLINE DEACETYLASE"/>
    <property type="match status" value="1"/>
</dbReference>
<keyword evidence="10 15" id="KW-0220">Diaminopimelate biosynthesis</keyword>
<dbReference type="HAMAP" id="MF_01690">
    <property type="entry name" value="DapE"/>
    <property type="match status" value="1"/>
</dbReference>
<evidence type="ECO:0000256" key="4">
    <source>
        <dbReference type="ARBA" id="ARBA00011921"/>
    </source>
</evidence>
<feature type="domain" description="Peptidase M20 dimerisation" evidence="17">
    <location>
        <begin position="209"/>
        <end position="316"/>
    </location>
</feature>
<dbReference type="SUPFAM" id="SSF53187">
    <property type="entry name" value="Zn-dependent exopeptidases"/>
    <property type="match status" value="1"/>
</dbReference>
<dbReference type="Pfam" id="PF01546">
    <property type="entry name" value="Peptidase_M20"/>
    <property type="match status" value="1"/>
</dbReference>
<keyword evidence="9 15" id="KW-0862">Zinc</keyword>
<evidence type="ECO:0000256" key="9">
    <source>
        <dbReference type="ARBA" id="ARBA00022833"/>
    </source>
</evidence>
<feature type="active site" description="Proton acceptor" evidence="15">
    <location>
        <position position="167"/>
    </location>
</feature>
<evidence type="ECO:0000256" key="10">
    <source>
        <dbReference type="ARBA" id="ARBA00022915"/>
    </source>
</evidence>
<dbReference type="SUPFAM" id="SSF55031">
    <property type="entry name" value="Bacterial exopeptidase dimerisation domain"/>
    <property type="match status" value="1"/>
</dbReference>
<keyword evidence="19" id="KW-1185">Reference proteome</keyword>
<dbReference type="NCBIfam" id="TIGR01246">
    <property type="entry name" value="dapE_proteo"/>
    <property type="match status" value="1"/>
</dbReference>
<evidence type="ECO:0000259" key="17">
    <source>
        <dbReference type="Pfam" id="PF07687"/>
    </source>
</evidence>
<dbReference type="EMBL" id="BAABKI010000009">
    <property type="protein sequence ID" value="GAA5171152.1"/>
    <property type="molecule type" value="Genomic_DNA"/>
</dbReference>
<comment type="catalytic activity">
    <reaction evidence="14 15">
        <text>N-succinyl-(2S,6S)-2,6-diaminopimelate + H2O = (2S,6S)-2,6-diaminopimelate + succinate</text>
        <dbReference type="Rhea" id="RHEA:22608"/>
        <dbReference type="ChEBI" id="CHEBI:15377"/>
        <dbReference type="ChEBI" id="CHEBI:30031"/>
        <dbReference type="ChEBI" id="CHEBI:57609"/>
        <dbReference type="ChEBI" id="CHEBI:58087"/>
        <dbReference type="EC" id="3.5.1.18"/>
    </reaction>
</comment>
<evidence type="ECO:0000256" key="6">
    <source>
        <dbReference type="ARBA" id="ARBA00022605"/>
    </source>
</evidence>
<feature type="binding site" evidence="15">
    <location>
        <position position="196"/>
    </location>
    <ligand>
        <name>Zn(2+)</name>
        <dbReference type="ChEBI" id="CHEBI:29105"/>
        <label>1</label>
    </ligand>
</feature>
<evidence type="ECO:0000256" key="12">
    <source>
        <dbReference type="ARBA" id="ARBA00023285"/>
    </source>
</evidence>
<feature type="binding site" evidence="15">
    <location>
        <position position="99"/>
    </location>
    <ligand>
        <name>Zn(2+)</name>
        <dbReference type="ChEBI" id="CHEBI:29105"/>
        <label>1</label>
    </ligand>
</feature>
<gene>
    <name evidence="15 18" type="primary">dapE</name>
    <name evidence="18" type="ORF">GCM10023342_05440</name>
</gene>
<evidence type="ECO:0000256" key="2">
    <source>
        <dbReference type="ARBA" id="ARBA00006746"/>
    </source>
</evidence>
<feature type="region of interest" description="Disordered" evidence="16">
    <location>
        <begin position="1"/>
        <end position="30"/>
    </location>
</feature>
<protein>
    <recommendedName>
        <fullName evidence="5 15">Succinyl-diaminopimelate desuccinylase</fullName>
        <shortName evidence="15">SDAP desuccinylase</shortName>
        <ecNumber evidence="4 15">3.5.1.18</ecNumber>
    </recommendedName>
    <alternativeName>
        <fullName evidence="13 15">N-succinyl-LL-2,6-diaminoheptanedioate amidohydrolase</fullName>
    </alternativeName>
</protein>
<evidence type="ECO:0000256" key="5">
    <source>
        <dbReference type="ARBA" id="ARBA00022391"/>
    </source>
</evidence>
<evidence type="ECO:0000256" key="13">
    <source>
        <dbReference type="ARBA" id="ARBA00031891"/>
    </source>
</evidence>
<feature type="active site" evidence="15">
    <location>
        <position position="101"/>
    </location>
</feature>
<dbReference type="Pfam" id="PF07687">
    <property type="entry name" value="M20_dimer"/>
    <property type="match status" value="1"/>
</dbReference>
<dbReference type="CDD" id="cd03891">
    <property type="entry name" value="M20_DapE_proteobac"/>
    <property type="match status" value="1"/>
</dbReference>
<comment type="caution">
    <text evidence="18">The sequence shown here is derived from an EMBL/GenBank/DDBJ whole genome shotgun (WGS) entry which is preliminary data.</text>
</comment>
<keyword evidence="11 15" id="KW-0457">Lysine biosynthesis</keyword>
<dbReference type="InterPro" id="IPR002933">
    <property type="entry name" value="Peptidase_M20"/>
</dbReference>
<name>A0ABP9R3B7_9GAMM</name>
<sequence length="409" mass="44096">MPTIDPWRPDRAPQPPLSGTAMSTSATAATRQPLSATLELAIELMRRVSVTPDDAGCQALMIERLERLGFSIQRLAFGDVDNFWAVRGHHGPVLAFAGHTDVVPSGPEAQWHTPPFEPYINEAGELCGRGAADMKGSLAAMLTAVERFVAAHPEHPGRLAFLITSDEEGPAIDGTRAVVEHLREAHERLDYCIVGEPSSSERLGDTVKNGRRGSLGGVLHVKGVQGHVAYPHLAHNPIHATAPALDALCREHWDDGNAFFPATSFQISNLRAGTGASNVIPGELEVVFNFRYSTEVTHQQLRERAEAILDAHGLDYRLDWTLNGEPFLTARGELIEAVLAGVNDATGETPALSTAGGTSDGRFIAQLGSQVVELGPLNATIHKVNERVRAADLDTLSQAYEAIIKRLFT</sequence>
<keyword evidence="8 15" id="KW-0378">Hydrolase</keyword>
<comment type="subunit">
    <text evidence="3 15">Homodimer.</text>
</comment>
<feature type="binding site" evidence="15">
    <location>
        <position position="133"/>
    </location>
    <ligand>
        <name>Zn(2+)</name>
        <dbReference type="ChEBI" id="CHEBI:29105"/>
        <label>2</label>
    </ligand>
</feature>
<feature type="binding site" evidence="15">
    <location>
        <position position="168"/>
    </location>
    <ligand>
        <name>Zn(2+)</name>
        <dbReference type="ChEBI" id="CHEBI:29105"/>
        <label>2</label>
    </ligand>
</feature>
<evidence type="ECO:0000256" key="14">
    <source>
        <dbReference type="ARBA" id="ARBA00051301"/>
    </source>
</evidence>
<comment type="cofactor">
    <cofactor evidence="15">
        <name>Zn(2+)</name>
        <dbReference type="ChEBI" id="CHEBI:29105"/>
    </cofactor>
    <cofactor evidence="15">
        <name>Co(2+)</name>
        <dbReference type="ChEBI" id="CHEBI:48828"/>
    </cofactor>
    <text evidence="15">Binds 2 Zn(2+) or Co(2+) ions per subunit.</text>
</comment>
<feature type="binding site" evidence="15">
    <location>
        <position position="382"/>
    </location>
    <ligand>
        <name>Zn(2+)</name>
        <dbReference type="ChEBI" id="CHEBI:29105"/>
        <label>2</label>
    </ligand>
</feature>
<dbReference type="Gene3D" id="3.40.630.10">
    <property type="entry name" value="Zn peptidases"/>
    <property type="match status" value="2"/>
</dbReference>
<dbReference type="InterPro" id="IPR011650">
    <property type="entry name" value="Peptidase_M20_dimer"/>
</dbReference>
<keyword evidence="6 15" id="KW-0028">Amino-acid biosynthesis</keyword>
<comment type="similarity">
    <text evidence="2 15">Belongs to the peptidase M20A family. DapE subfamily.</text>
</comment>
<evidence type="ECO:0000313" key="19">
    <source>
        <dbReference type="Proteomes" id="UP001500074"/>
    </source>
</evidence>
<dbReference type="PROSITE" id="PS00758">
    <property type="entry name" value="ARGE_DAPE_CPG2_1"/>
    <property type="match status" value="1"/>
</dbReference>
<feature type="compositionally biased region" description="Low complexity" evidence="16">
    <location>
        <begin position="20"/>
        <end position="30"/>
    </location>
</feature>
<dbReference type="PROSITE" id="PS00759">
    <property type="entry name" value="ARGE_DAPE_CPG2_2"/>
    <property type="match status" value="1"/>
</dbReference>
<evidence type="ECO:0000313" key="18">
    <source>
        <dbReference type="EMBL" id="GAA5171152.1"/>
    </source>
</evidence>
<dbReference type="InterPro" id="IPR005941">
    <property type="entry name" value="DapE_proteobac"/>
</dbReference>
<keyword evidence="12 15" id="KW-0170">Cobalt</keyword>
<reference evidence="19" key="1">
    <citation type="journal article" date="2019" name="Int. J. Syst. Evol. Microbiol.">
        <title>The Global Catalogue of Microorganisms (GCM) 10K type strain sequencing project: providing services to taxonomists for standard genome sequencing and annotation.</title>
        <authorList>
            <consortium name="The Broad Institute Genomics Platform"/>
            <consortium name="The Broad Institute Genome Sequencing Center for Infectious Disease"/>
            <person name="Wu L."/>
            <person name="Ma J."/>
        </authorList>
    </citation>
    <scope>NUCLEOTIDE SEQUENCE [LARGE SCALE GENOMIC DNA]</scope>
    <source>
        <strain evidence="19">JCM 18472</strain>
    </source>
</reference>
<evidence type="ECO:0000256" key="11">
    <source>
        <dbReference type="ARBA" id="ARBA00023154"/>
    </source>
</evidence>
<dbReference type="InterPro" id="IPR050072">
    <property type="entry name" value="Peptidase_M20A"/>
</dbReference>
<dbReference type="InterPro" id="IPR036264">
    <property type="entry name" value="Bact_exopeptidase_dim_dom"/>
</dbReference>
<proteinExistence type="inferred from homology"/>
<dbReference type="EC" id="3.5.1.18" evidence="4 15"/>
<evidence type="ECO:0000256" key="1">
    <source>
        <dbReference type="ARBA" id="ARBA00005130"/>
    </source>
</evidence>
<evidence type="ECO:0000256" key="15">
    <source>
        <dbReference type="HAMAP-Rule" id="MF_01690"/>
    </source>
</evidence>
<accession>A0ABP9R3B7</accession>